<comment type="caution">
    <text evidence="2">The sequence shown here is derived from an EMBL/GenBank/DDBJ whole genome shotgun (WGS) entry which is preliminary data.</text>
</comment>
<protein>
    <submittedName>
        <fullName evidence="2">Uncharacterized protein</fullName>
    </submittedName>
</protein>
<feature type="transmembrane region" description="Helical" evidence="1">
    <location>
        <begin position="122"/>
        <end position="143"/>
    </location>
</feature>
<accession>A0A931FZB4</accession>
<organism evidence="2 3">
    <name type="scientific">Actinoplanes aureus</name>
    <dbReference type="NCBI Taxonomy" id="2792083"/>
    <lineage>
        <taxon>Bacteria</taxon>
        <taxon>Bacillati</taxon>
        <taxon>Actinomycetota</taxon>
        <taxon>Actinomycetes</taxon>
        <taxon>Micromonosporales</taxon>
        <taxon>Micromonosporaceae</taxon>
        <taxon>Actinoplanes</taxon>
    </lineage>
</organism>
<feature type="transmembrane region" description="Helical" evidence="1">
    <location>
        <begin position="63"/>
        <end position="89"/>
    </location>
</feature>
<keyword evidence="3" id="KW-1185">Reference proteome</keyword>
<evidence type="ECO:0000256" key="1">
    <source>
        <dbReference type="SAM" id="Phobius"/>
    </source>
</evidence>
<keyword evidence="1" id="KW-0812">Transmembrane</keyword>
<evidence type="ECO:0000313" key="3">
    <source>
        <dbReference type="Proteomes" id="UP000598146"/>
    </source>
</evidence>
<gene>
    <name evidence="2" type="ORF">I4J89_24340</name>
</gene>
<dbReference type="Proteomes" id="UP000598146">
    <property type="component" value="Unassembled WGS sequence"/>
</dbReference>
<keyword evidence="1" id="KW-0472">Membrane</keyword>
<evidence type="ECO:0000313" key="2">
    <source>
        <dbReference type="EMBL" id="MBG0564582.1"/>
    </source>
</evidence>
<dbReference type="RefSeq" id="WP_196416356.1">
    <property type="nucleotide sequence ID" value="NZ_JADQTO010000011.1"/>
</dbReference>
<feature type="transmembrane region" description="Helical" evidence="1">
    <location>
        <begin position="245"/>
        <end position="267"/>
    </location>
</feature>
<reference evidence="2" key="1">
    <citation type="submission" date="2020-11" db="EMBL/GenBank/DDBJ databases">
        <title>Isolation and identification of active actinomycetes.</title>
        <authorList>
            <person name="Sun X."/>
        </authorList>
    </citation>
    <scope>NUCLEOTIDE SEQUENCE</scope>
    <source>
        <strain evidence="2">NEAU-A11</strain>
    </source>
</reference>
<dbReference type="AlphaFoldDB" id="A0A931FZB4"/>
<dbReference type="EMBL" id="JADQTO010000011">
    <property type="protein sequence ID" value="MBG0564582.1"/>
    <property type="molecule type" value="Genomic_DNA"/>
</dbReference>
<proteinExistence type="predicted"/>
<feature type="transmembrane region" description="Helical" evidence="1">
    <location>
        <begin position="200"/>
        <end position="220"/>
    </location>
</feature>
<name>A0A931FZB4_9ACTN</name>
<keyword evidence="1" id="KW-1133">Transmembrane helix</keyword>
<sequence length="273" mass="29582">MTLHPVPIFYSESAYRMAYHNATSPWRDPWRIDPVPPEVRARLRLGGPGAESARYERLGTATVIALAMVFAGVLGTFAHAVLHVGITLISVASEAGTGRSGSLKDDAVIAVTQGGPGWWDTALGAVSFFALVAQFAALLATWLSTGPSGGPISFFETPYDFGRWGAERIGRSMTVAFWWFVSGAWVGWSERFPLLALTSLLKWGAFLVVIITDALIYNAVPFVDLRPLVVSALEVFLNPARSDRLGLSFTFSAAALSALLFLAGRALRRHQVR</sequence>
<feature type="transmembrane region" description="Helical" evidence="1">
    <location>
        <begin position="169"/>
        <end position="188"/>
    </location>
</feature>